<feature type="compositionally biased region" description="Polar residues" evidence="1">
    <location>
        <begin position="1"/>
        <end position="10"/>
    </location>
</feature>
<feature type="compositionally biased region" description="Basic and acidic residues" evidence="1">
    <location>
        <begin position="150"/>
        <end position="160"/>
    </location>
</feature>
<dbReference type="AlphaFoldDB" id="A0A2B7YKG2"/>
<organism evidence="2 3">
    <name type="scientific">Polytolypa hystricis (strain UAMH7299)</name>
    <dbReference type="NCBI Taxonomy" id="1447883"/>
    <lineage>
        <taxon>Eukaryota</taxon>
        <taxon>Fungi</taxon>
        <taxon>Dikarya</taxon>
        <taxon>Ascomycota</taxon>
        <taxon>Pezizomycotina</taxon>
        <taxon>Eurotiomycetes</taxon>
        <taxon>Eurotiomycetidae</taxon>
        <taxon>Onygenales</taxon>
        <taxon>Onygenales incertae sedis</taxon>
        <taxon>Polytolypa</taxon>
    </lineage>
</organism>
<feature type="compositionally biased region" description="Polar residues" evidence="1">
    <location>
        <begin position="46"/>
        <end position="66"/>
    </location>
</feature>
<feature type="region of interest" description="Disordered" evidence="1">
    <location>
        <begin position="203"/>
        <end position="289"/>
    </location>
</feature>
<evidence type="ECO:0000313" key="2">
    <source>
        <dbReference type="EMBL" id="PGH21503.1"/>
    </source>
</evidence>
<protein>
    <submittedName>
        <fullName evidence="2">Uncharacterized protein</fullName>
    </submittedName>
</protein>
<name>A0A2B7YKG2_POLH7</name>
<comment type="caution">
    <text evidence="2">The sequence shown here is derived from an EMBL/GenBank/DDBJ whole genome shotgun (WGS) entry which is preliminary data.</text>
</comment>
<dbReference type="EMBL" id="PDNA01000034">
    <property type="protein sequence ID" value="PGH21503.1"/>
    <property type="molecule type" value="Genomic_DNA"/>
</dbReference>
<proteinExistence type="predicted"/>
<dbReference type="OrthoDB" id="4207584at2759"/>
<evidence type="ECO:0000256" key="1">
    <source>
        <dbReference type="SAM" id="MobiDB-lite"/>
    </source>
</evidence>
<dbReference type="Proteomes" id="UP000224634">
    <property type="component" value="Unassembled WGS sequence"/>
</dbReference>
<evidence type="ECO:0000313" key="3">
    <source>
        <dbReference type="Proteomes" id="UP000224634"/>
    </source>
</evidence>
<feature type="region of interest" description="Disordered" evidence="1">
    <location>
        <begin position="1"/>
        <end position="121"/>
    </location>
</feature>
<accession>A0A2B7YKG2</accession>
<keyword evidence="3" id="KW-1185">Reference proteome</keyword>
<feature type="region of interest" description="Disordered" evidence="1">
    <location>
        <begin position="135"/>
        <end position="162"/>
    </location>
</feature>
<gene>
    <name evidence="2" type="ORF">AJ80_03171</name>
</gene>
<reference evidence="2 3" key="1">
    <citation type="submission" date="2017-10" db="EMBL/GenBank/DDBJ databases">
        <title>Comparative genomics in systemic dimorphic fungi from Ajellomycetaceae.</title>
        <authorList>
            <person name="Munoz J.F."/>
            <person name="Mcewen J.G."/>
            <person name="Clay O.K."/>
            <person name="Cuomo C.A."/>
        </authorList>
    </citation>
    <scope>NUCLEOTIDE SEQUENCE [LARGE SCALE GENOMIC DNA]</scope>
    <source>
        <strain evidence="2 3">UAMH7299</strain>
    </source>
</reference>
<sequence length="311" mass="33884">MSVAEQTPITQKRPHEFTSPASKRPRFLSRDTSDEGHGMPLMPADGSQSSADDNSNEQPTEESSPLTAADPTENGDWPGNAAASSIELLATDSQTVDDANHQGIPFSVEGQGTQNQPPTSNRRVRIVASYAPSAQETPGHFDATAMSDGNMRRNESRQSDMRSLSANTYIPDTDAWAMQSGGVDSLSAGTYIPDTDAWARQCAPMRQPPRGGYSPNAPAGNPNTQWHPNGRMPLHHQQQGPPPPRPYPGRLQYSVPQRLDSRAPPIPPQKYPPRDMPHRPPPAPALNSDQYRSCSLAINGPPPQYASYNYW</sequence>
<feature type="compositionally biased region" description="Polar residues" evidence="1">
    <location>
        <begin position="110"/>
        <end position="121"/>
    </location>
</feature>
<feature type="compositionally biased region" description="Basic and acidic residues" evidence="1">
    <location>
        <begin position="28"/>
        <end position="37"/>
    </location>
</feature>